<dbReference type="GO" id="GO:0005524">
    <property type="term" value="F:ATP binding"/>
    <property type="evidence" value="ECO:0007669"/>
    <property type="project" value="UniProtKB-KW"/>
</dbReference>
<gene>
    <name evidence="1" type="ORF">HHU12_28390</name>
    <name evidence="2" type="ORF">HHU12_32245</name>
</gene>
<dbReference type="Proteomes" id="UP000576082">
    <property type="component" value="Unassembled WGS sequence"/>
</dbReference>
<accession>A0A7X9S1I0</accession>
<keyword evidence="2" id="KW-0547">Nucleotide-binding</keyword>
<dbReference type="AlphaFoldDB" id="A0A7X9S1I0"/>
<reference evidence="2 3" key="1">
    <citation type="submission" date="2020-04" db="EMBL/GenBank/DDBJ databases">
        <title>Flammeovirga sp. SR4, a novel species isolated from seawater.</title>
        <authorList>
            <person name="Wang X."/>
        </authorList>
    </citation>
    <scope>NUCLEOTIDE SEQUENCE [LARGE SCALE GENOMIC DNA]</scope>
    <source>
        <strain evidence="2 3">ATCC 23126</strain>
    </source>
</reference>
<evidence type="ECO:0000313" key="2">
    <source>
        <dbReference type="EMBL" id="NME72675.1"/>
    </source>
</evidence>
<protein>
    <submittedName>
        <fullName evidence="2">ATP-binding protein</fullName>
    </submittedName>
</protein>
<proteinExistence type="predicted"/>
<dbReference type="EMBL" id="JABANE010000122">
    <property type="protein sequence ID" value="NME71918.1"/>
    <property type="molecule type" value="Genomic_DNA"/>
</dbReference>
<dbReference type="Pfam" id="PF12128">
    <property type="entry name" value="DUF3584"/>
    <property type="match status" value="1"/>
</dbReference>
<sequence>MRTLNKVILIHCANIPYAEIELDSNCHFGGTQGVGKSTILRTLLFFYNADTKKLGIKREQTRFVDWYLKNDNSYIIYEVATERG</sequence>
<evidence type="ECO:0000313" key="1">
    <source>
        <dbReference type="EMBL" id="NME71918.1"/>
    </source>
</evidence>
<keyword evidence="2" id="KW-0067">ATP-binding</keyword>
<feature type="non-terminal residue" evidence="2">
    <location>
        <position position="84"/>
    </location>
</feature>
<organism evidence="2 3">
    <name type="scientific">Flammeovirga aprica JL-4</name>
    <dbReference type="NCBI Taxonomy" id="694437"/>
    <lineage>
        <taxon>Bacteria</taxon>
        <taxon>Pseudomonadati</taxon>
        <taxon>Bacteroidota</taxon>
        <taxon>Cytophagia</taxon>
        <taxon>Cytophagales</taxon>
        <taxon>Flammeovirgaceae</taxon>
        <taxon>Flammeovirga</taxon>
    </lineage>
</organism>
<dbReference type="RefSeq" id="WP_169660119.1">
    <property type="nucleotide sequence ID" value="NZ_JABANE010000122.1"/>
</dbReference>
<evidence type="ECO:0000313" key="3">
    <source>
        <dbReference type="Proteomes" id="UP000576082"/>
    </source>
</evidence>
<dbReference type="EMBL" id="JABANE010000191">
    <property type="protein sequence ID" value="NME72675.1"/>
    <property type="molecule type" value="Genomic_DNA"/>
</dbReference>
<name>A0A7X9S1I0_9BACT</name>
<keyword evidence="3" id="KW-1185">Reference proteome</keyword>
<comment type="caution">
    <text evidence="2">The sequence shown here is derived from an EMBL/GenBank/DDBJ whole genome shotgun (WGS) entry which is preliminary data.</text>
</comment>
<dbReference type="InterPro" id="IPR021979">
    <property type="entry name" value="DUF3584"/>
</dbReference>